<dbReference type="OrthoDB" id="5171643at2"/>
<comment type="caution">
    <text evidence="2">The sequence shown here is derived from an EMBL/GenBank/DDBJ whole genome shotgun (WGS) entry which is preliminary data.</text>
</comment>
<dbReference type="InterPro" id="IPR006311">
    <property type="entry name" value="TAT_signal"/>
</dbReference>
<dbReference type="InterPro" id="IPR005064">
    <property type="entry name" value="BUG"/>
</dbReference>
<dbReference type="AlphaFoldDB" id="A0A480ANV6"/>
<dbReference type="Proteomes" id="UP000301751">
    <property type="component" value="Unassembled WGS sequence"/>
</dbReference>
<dbReference type="PANTHER" id="PTHR42928:SF5">
    <property type="entry name" value="BLR1237 PROTEIN"/>
    <property type="match status" value="1"/>
</dbReference>
<dbReference type="RefSeq" id="WP_137732181.1">
    <property type="nucleotide sequence ID" value="NZ_BJCL01000003.1"/>
</dbReference>
<comment type="similarity">
    <text evidence="1">Belongs to the UPF0065 (bug) family.</text>
</comment>
<keyword evidence="3" id="KW-1185">Reference proteome</keyword>
<evidence type="ECO:0000313" key="3">
    <source>
        <dbReference type="Proteomes" id="UP000301751"/>
    </source>
</evidence>
<dbReference type="InterPro" id="IPR042100">
    <property type="entry name" value="Bug_dom1"/>
</dbReference>
<dbReference type="Gene3D" id="3.40.190.150">
    <property type="entry name" value="Bordetella uptake gene, domain 1"/>
    <property type="match status" value="1"/>
</dbReference>
<name>A0A480ANV6_9BURK</name>
<evidence type="ECO:0000256" key="1">
    <source>
        <dbReference type="ARBA" id="ARBA00006987"/>
    </source>
</evidence>
<dbReference type="PROSITE" id="PS51318">
    <property type="entry name" value="TAT"/>
    <property type="match status" value="1"/>
</dbReference>
<gene>
    <name evidence="2" type="ORF">AQPW35_15010</name>
</gene>
<dbReference type="EMBL" id="BJCL01000003">
    <property type="protein sequence ID" value="GCL62420.1"/>
    <property type="molecule type" value="Genomic_DNA"/>
</dbReference>
<reference evidence="3" key="1">
    <citation type="submission" date="2019-03" db="EMBL/GenBank/DDBJ databases">
        <title>Aquabacterium pictum sp.nov., the first bacteriochlorophyll a-containing freshwater bacterium in the genus Aquabacterium of the class Betaproteobacteria.</title>
        <authorList>
            <person name="Hirose S."/>
            <person name="Tank M."/>
            <person name="Hara E."/>
            <person name="Tamaki H."/>
            <person name="Takaichi S."/>
            <person name="Haruta S."/>
            <person name="Hanada S."/>
        </authorList>
    </citation>
    <scope>NUCLEOTIDE SEQUENCE [LARGE SCALE GENOMIC DNA]</scope>
    <source>
        <strain evidence="3">W35</strain>
    </source>
</reference>
<dbReference type="Gene3D" id="3.40.190.10">
    <property type="entry name" value="Periplasmic binding protein-like II"/>
    <property type="match status" value="1"/>
</dbReference>
<dbReference type="Pfam" id="PF03401">
    <property type="entry name" value="TctC"/>
    <property type="match status" value="1"/>
</dbReference>
<evidence type="ECO:0008006" key="4">
    <source>
        <dbReference type="Google" id="ProtNLM"/>
    </source>
</evidence>
<dbReference type="PANTHER" id="PTHR42928">
    <property type="entry name" value="TRICARBOXYLATE-BINDING PROTEIN"/>
    <property type="match status" value="1"/>
</dbReference>
<proteinExistence type="inferred from homology"/>
<evidence type="ECO:0000313" key="2">
    <source>
        <dbReference type="EMBL" id="GCL62420.1"/>
    </source>
</evidence>
<protein>
    <recommendedName>
        <fullName evidence="4">ABC transporter substrate-binding protein</fullName>
    </recommendedName>
</protein>
<organism evidence="2 3">
    <name type="scientific">Pseudaquabacterium pictum</name>
    <dbReference type="NCBI Taxonomy" id="2315236"/>
    <lineage>
        <taxon>Bacteria</taxon>
        <taxon>Pseudomonadati</taxon>
        <taxon>Pseudomonadota</taxon>
        <taxon>Betaproteobacteria</taxon>
        <taxon>Burkholderiales</taxon>
        <taxon>Sphaerotilaceae</taxon>
        <taxon>Pseudaquabacterium</taxon>
    </lineage>
</organism>
<accession>A0A480ANV6</accession>
<sequence>MKHRRQFLRQCASLGAAALPLDWARAQTAADKGRLLFNLPTDSVMGRFAREVTGLKGPHYTPPLAAESQTVGGPLRFVDTIRKAPPDGSLLMHTQNSLLTLTPQLAASRGRYAPLSDLTPVAALADFTWVLAVAPHVDAQVTTVKEYLAWVADNPDSRNYGSTQFGSIPHLVGTMLARLAGANIRPVSYASSDAIRRDLASAMLAAAIMPVDSLRGADGLRLRPLAVVGKARWPTIPDVPTFSEAGFQDLEATGWYVWAGPATLSPAVRQRLVDSLGKSLPGRDPASNPALANIVNNLVTGDALIERLRRESRYFESLTQELRFGTTA</sequence>